<dbReference type="Gene3D" id="3.40.50.450">
    <property type="match status" value="1"/>
</dbReference>
<comment type="caution">
    <text evidence="1">The sequence shown here is derived from an EMBL/GenBank/DDBJ whole genome shotgun (WGS) entry which is preliminary data.</text>
</comment>
<gene>
    <name evidence="1" type="ORF">ALQ84_02371</name>
</gene>
<evidence type="ECO:0000313" key="2">
    <source>
        <dbReference type="Proteomes" id="UP000278587"/>
    </source>
</evidence>
<sequence length="176" mass="19270">MQAPLVYLAGFDVFRPDAIEYGRYLKALCTAHGLEGLYPFDNEVTPGRTPHETAQQIYAMNVAMIRRCSAVLANLNVFRGLEPDSGTAFEVGMAVALNKPVWAYFEPVPSLRELVPHDAGGLDPQGFTVEDFDLPRNLMLACSWAGTSSTVELGAEALARYLDEHQGIPANEPAER</sequence>
<dbReference type="AlphaFoldDB" id="A0A0P9KEI0"/>
<dbReference type="GO" id="GO:0070694">
    <property type="term" value="F:5-hydroxymethyl-dUMP N-hydrolase activity"/>
    <property type="evidence" value="ECO:0007669"/>
    <property type="project" value="TreeGrafter"/>
</dbReference>
<dbReference type="Proteomes" id="UP000278587">
    <property type="component" value="Unassembled WGS sequence"/>
</dbReference>
<dbReference type="InterPro" id="IPR051239">
    <property type="entry name" value="2'-dNMP_N-hydrolase"/>
</dbReference>
<accession>A0A0P9KEI0</accession>
<dbReference type="RefSeq" id="WP_055009095.1">
    <property type="nucleotide sequence ID" value="NZ_LJPW01000073.1"/>
</dbReference>
<dbReference type="PANTHER" id="PTHR15364">
    <property type="entry name" value="2'-DEOXYNUCLEOSIDE 5'-PHOSPHATE N-HYDROLASE 1"/>
    <property type="match status" value="1"/>
</dbReference>
<evidence type="ECO:0008006" key="3">
    <source>
        <dbReference type="Google" id="ProtNLM"/>
    </source>
</evidence>
<proteinExistence type="predicted"/>
<dbReference type="SUPFAM" id="SSF52309">
    <property type="entry name" value="N-(deoxy)ribosyltransferase-like"/>
    <property type="match status" value="1"/>
</dbReference>
<dbReference type="InterPro" id="IPR007710">
    <property type="entry name" value="Nucleoside_deoxyribTrfase"/>
</dbReference>
<evidence type="ECO:0000313" key="1">
    <source>
        <dbReference type="EMBL" id="RMM08574.1"/>
    </source>
</evidence>
<name>A0A0P9KEI0_9PSED</name>
<dbReference type="Pfam" id="PF05014">
    <property type="entry name" value="Nuc_deoxyrib_tr"/>
    <property type="match status" value="1"/>
</dbReference>
<dbReference type="GO" id="GO:0009159">
    <property type="term" value="P:deoxyribonucleoside monophosphate catabolic process"/>
    <property type="evidence" value="ECO:0007669"/>
    <property type="project" value="TreeGrafter"/>
</dbReference>
<reference evidence="1 2" key="1">
    <citation type="submission" date="2018-08" db="EMBL/GenBank/DDBJ databases">
        <title>Recombination of ecologically and evolutionarily significant loci maintains genetic cohesion in the Pseudomonas syringae species complex.</title>
        <authorList>
            <person name="Dillon M."/>
            <person name="Thakur S."/>
            <person name="Almeida R.N.D."/>
            <person name="Weir B.S."/>
            <person name="Guttman D.S."/>
        </authorList>
    </citation>
    <scope>NUCLEOTIDE SEQUENCE [LARGE SCALE GENOMIC DNA]</scope>
    <source>
        <strain evidence="1 2">ICMP 4086</strain>
    </source>
</reference>
<organism evidence="1 2">
    <name type="scientific">Pseudomonas caricapapayae</name>
    <dbReference type="NCBI Taxonomy" id="46678"/>
    <lineage>
        <taxon>Bacteria</taxon>
        <taxon>Pseudomonadati</taxon>
        <taxon>Pseudomonadota</taxon>
        <taxon>Gammaproteobacteria</taxon>
        <taxon>Pseudomonadales</taxon>
        <taxon>Pseudomonadaceae</taxon>
        <taxon>Pseudomonas</taxon>
    </lineage>
</organism>
<dbReference type="PANTHER" id="PTHR15364:SF0">
    <property type="entry name" value="2'-DEOXYNUCLEOSIDE 5'-PHOSPHATE N-HYDROLASE 1"/>
    <property type="match status" value="1"/>
</dbReference>
<dbReference type="OrthoDB" id="9795789at2"/>
<dbReference type="EMBL" id="RBOC01000117">
    <property type="protein sequence ID" value="RMM08574.1"/>
    <property type="molecule type" value="Genomic_DNA"/>
</dbReference>
<protein>
    <recommendedName>
        <fullName evidence="3">Nucleoside 2-deoxyribosyltransferase</fullName>
    </recommendedName>
</protein>